<feature type="chain" id="PRO_5024808963" description="ADAMTS cysteine-rich domain-containing protein" evidence="1">
    <location>
        <begin position="19"/>
        <end position="137"/>
    </location>
</feature>
<reference evidence="2 3" key="1">
    <citation type="submission" date="2019-01" db="EMBL/GenBank/DDBJ databases">
        <authorList>
            <person name="Sayadi A."/>
        </authorList>
    </citation>
    <scope>NUCLEOTIDE SEQUENCE [LARGE SCALE GENOMIC DNA]</scope>
</reference>
<dbReference type="Pfam" id="PF00090">
    <property type="entry name" value="TSP_1"/>
    <property type="match status" value="1"/>
</dbReference>
<dbReference type="InterPro" id="IPR036383">
    <property type="entry name" value="TSP1_rpt_sf"/>
</dbReference>
<organism evidence="2 3">
    <name type="scientific">Callosobruchus maculatus</name>
    <name type="common">Southern cowpea weevil</name>
    <name type="synonym">Pulse bruchid</name>
    <dbReference type="NCBI Taxonomy" id="64391"/>
    <lineage>
        <taxon>Eukaryota</taxon>
        <taxon>Metazoa</taxon>
        <taxon>Ecdysozoa</taxon>
        <taxon>Arthropoda</taxon>
        <taxon>Hexapoda</taxon>
        <taxon>Insecta</taxon>
        <taxon>Pterygota</taxon>
        <taxon>Neoptera</taxon>
        <taxon>Endopterygota</taxon>
        <taxon>Coleoptera</taxon>
        <taxon>Polyphaga</taxon>
        <taxon>Cucujiformia</taxon>
        <taxon>Chrysomeloidea</taxon>
        <taxon>Chrysomelidae</taxon>
        <taxon>Bruchinae</taxon>
        <taxon>Bruchini</taxon>
        <taxon>Callosobruchus</taxon>
    </lineage>
</organism>
<accession>A0A653CZ87</accession>
<dbReference type="SMART" id="SM00209">
    <property type="entry name" value="TSP1"/>
    <property type="match status" value="1"/>
</dbReference>
<dbReference type="Proteomes" id="UP000410492">
    <property type="component" value="Unassembled WGS sequence"/>
</dbReference>
<dbReference type="PROSITE" id="PS50092">
    <property type="entry name" value="TSP1"/>
    <property type="match status" value="1"/>
</dbReference>
<dbReference type="EMBL" id="CAACVG010009205">
    <property type="protein sequence ID" value="VEN52404.1"/>
    <property type="molecule type" value="Genomic_DNA"/>
</dbReference>
<sequence>MSLSVSCALLLVYFVVSSITVKGTFLKEILRNPQEPVDHLGSCAEAFKSSYGLESTSSRTFSNEEDPLDSAFNSDDMMETKRGKKESKVWDYWSKWSACSVSCGVGKMTRWRHCLSQSCEPGEKEAQIKTCSMNPCA</sequence>
<evidence type="ECO:0008006" key="4">
    <source>
        <dbReference type="Google" id="ProtNLM"/>
    </source>
</evidence>
<name>A0A653CZ87_CALMS</name>
<evidence type="ECO:0000313" key="2">
    <source>
        <dbReference type="EMBL" id="VEN52404.1"/>
    </source>
</evidence>
<dbReference type="InterPro" id="IPR000884">
    <property type="entry name" value="TSP1_rpt"/>
</dbReference>
<keyword evidence="3" id="KW-1185">Reference proteome</keyword>
<protein>
    <recommendedName>
        <fullName evidence="4">ADAMTS cysteine-rich domain-containing protein</fullName>
    </recommendedName>
</protein>
<proteinExistence type="predicted"/>
<dbReference type="OrthoDB" id="5989160at2759"/>
<dbReference type="SUPFAM" id="SSF82895">
    <property type="entry name" value="TSP-1 type 1 repeat"/>
    <property type="match status" value="1"/>
</dbReference>
<dbReference type="Gene3D" id="2.20.100.10">
    <property type="entry name" value="Thrombospondin type-1 (TSP1) repeat"/>
    <property type="match status" value="1"/>
</dbReference>
<keyword evidence="1" id="KW-0732">Signal</keyword>
<feature type="signal peptide" evidence="1">
    <location>
        <begin position="1"/>
        <end position="18"/>
    </location>
</feature>
<evidence type="ECO:0000256" key="1">
    <source>
        <dbReference type="SAM" id="SignalP"/>
    </source>
</evidence>
<gene>
    <name evidence="2" type="ORF">CALMAC_LOCUS12562</name>
</gene>
<dbReference type="AlphaFoldDB" id="A0A653CZ87"/>
<evidence type="ECO:0000313" key="3">
    <source>
        <dbReference type="Proteomes" id="UP000410492"/>
    </source>
</evidence>